<gene>
    <name evidence="1" type="ORF">PFFVO_03426</name>
</gene>
<protein>
    <submittedName>
        <fullName evidence="1">Uncharacterized protein</fullName>
    </submittedName>
</protein>
<dbReference type="AlphaFoldDB" id="A0A024V5E7"/>
<sequence length="142" mass="18113">MLKFDWIFIWKYSQQYIVKNCYKKLNDKNILKRFYLNNNIIYKINNRKYNFFNYCKSSYYKNYALRLLQKEHISTKRRRYFKIRKHQKKKYKKKRMGLSTIPWIPTKEKIRTYKLPRQSKLINKRFMRDNKGGRRYRLKKQR</sequence>
<dbReference type="OrthoDB" id="383635at2759"/>
<name>A0A024V5E7_PLAFA</name>
<organism evidence="1 2">
    <name type="scientific">Plasmodium falciparum Vietnam Oak-Knoll</name>
    <name type="common">FVO</name>
    <dbReference type="NCBI Taxonomy" id="1036723"/>
    <lineage>
        <taxon>Eukaryota</taxon>
        <taxon>Sar</taxon>
        <taxon>Alveolata</taxon>
        <taxon>Apicomplexa</taxon>
        <taxon>Aconoidasida</taxon>
        <taxon>Haemosporida</taxon>
        <taxon>Plasmodiidae</taxon>
        <taxon>Plasmodium</taxon>
        <taxon>Plasmodium (Laverania)</taxon>
    </lineage>
</organism>
<evidence type="ECO:0000313" key="1">
    <source>
        <dbReference type="EMBL" id="ETW17777.1"/>
    </source>
</evidence>
<dbReference type="SMR" id="A0A024V5E7"/>
<dbReference type="EMBL" id="KI925116">
    <property type="protein sequence ID" value="ETW17777.1"/>
    <property type="molecule type" value="Genomic_DNA"/>
</dbReference>
<proteinExistence type="predicted"/>
<reference evidence="1 2" key="1">
    <citation type="submission" date="2013-02" db="EMBL/GenBank/DDBJ databases">
        <title>The Genome Annotation of Plasmodium falciparum Vietnam Oak-Knoll (FVO).</title>
        <authorList>
            <consortium name="The Broad Institute Genome Sequencing Platform"/>
            <consortium name="The Broad Institute Genome Sequencing Center for Infectious Disease"/>
            <person name="Neafsey D."/>
            <person name="Hoffman S."/>
            <person name="Volkman S."/>
            <person name="Rosenthal P."/>
            <person name="Walker B."/>
            <person name="Young S.K."/>
            <person name="Zeng Q."/>
            <person name="Gargeya S."/>
            <person name="Fitzgerald M."/>
            <person name="Haas B."/>
            <person name="Abouelleil A."/>
            <person name="Allen A.W."/>
            <person name="Alvarado L."/>
            <person name="Arachchi H.M."/>
            <person name="Berlin A.M."/>
            <person name="Chapman S.B."/>
            <person name="Gainer-Dewar J."/>
            <person name="Goldberg J."/>
            <person name="Griggs A."/>
            <person name="Gujja S."/>
            <person name="Hansen M."/>
            <person name="Howarth C."/>
            <person name="Imamovic A."/>
            <person name="Ireland A."/>
            <person name="Larimer J."/>
            <person name="McCowan C."/>
            <person name="Murphy C."/>
            <person name="Pearson M."/>
            <person name="Poon T.W."/>
            <person name="Priest M."/>
            <person name="Roberts A."/>
            <person name="Saif S."/>
            <person name="Shea T."/>
            <person name="Sisk P."/>
            <person name="Sykes S."/>
            <person name="Wortman J."/>
            <person name="Nusbaum C."/>
            <person name="Birren B."/>
        </authorList>
    </citation>
    <scope>NUCLEOTIDE SEQUENCE [LARGE SCALE GENOMIC DNA]</scope>
    <source>
        <strain evidence="2">Vietnam Oak-Knoll (FVO)</strain>
    </source>
</reference>
<dbReference type="Proteomes" id="UP000030690">
    <property type="component" value="Unassembled WGS sequence"/>
</dbReference>
<reference evidence="1 2" key="2">
    <citation type="submission" date="2013-02" db="EMBL/GenBank/DDBJ databases">
        <title>The Genome Sequence of Plasmodium falciparum Vietnam Oak-Knoll (FVO).</title>
        <authorList>
            <consortium name="The Broad Institute Genome Sequencing Platform"/>
            <consortium name="The Broad Institute Genome Sequencing Center for Infectious Disease"/>
            <person name="Neafsey D."/>
            <person name="Cheeseman I."/>
            <person name="Volkman S."/>
            <person name="Adams J."/>
            <person name="Walker B."/>
            <person name="Young S.K."/>
            <person name="Zeng Q."/>
            <person name="Gargeya S."/>
            <person name="Fitzgerald M."/>
            <person name="Haas B."/>
            <person name="Abouelleil A."/>
            <person name="Alvarado L."/>
            <person name="Arachchi H.M."/>
            <person name="Berlin A.M."/>
            <person name="Chapman S.B."/>
            <person name="Dewar J."/>
            <person name="Goldberg J."/>
            <person name="Griggs A."/>
            <person name="Gujja S."/>
            <person name="Hansen M."/>
            <person name="Howarth C."/>
            <person name="Imamovic A."/>
            <person name="Larimer J."/>
            <person name="McCowan C."/>
            <person name="Murphy C."/>
            <person name="Neiman D."/>
            <person name="Pearson M."/>
            <person name="Priest M."/>
            <person name="Roberts A."/>
            <person name="Saif S."/>
            <person name="Shea T."/>
            <person name="Sisk P."/>
            <person name="Sykes S."/>
            <person name="Wortman J."/>
            <person name="Nusbaum C."/>
            <person name="Birren B."/>
        </authorList>
    </citation>
    <scope>NUCLEOTIDE SEQUENCE [LARGE SCALE GENOMIC DNA]</scope>
    <source>
        <strain evidence="2">Vietnam Oak-Knoll (FVO)</strain>
    </source>
</reference>
<accession>A0A024V5E7</accession>
<evidence type="ECO:0000313" key="2">
    <source>
        <dbReference type="Proteomes" id="UP000030690"/>
    </source>
</evidence>